<gene>
    <name evidence="3" type="ORF">L249_5826</name>
</gene>
<dbReference type="AlphaFoldDB" id="A0A367L090"/>
<reference evidence="3 4" key="1">
    <citation type="journal article" date="2015" name="BMC Genomics">
        <title>Insights from the genome of Ophiocordyceps polyrhachis-furcata to pathogenicity and host specificity in insect fungi.</title>
        <authorList>
            <person name="Wichadakul D."/>
            <person name="Kobmoo N."/>
            <person name="Ingsriswang S."/>
            <person name="Tangphatsornruang S."/>
            <person name="Chantasingh D."/>
            <person name="Luangsa-ard J.J."/>
            <person name="Eurwilaichitr L."/>
        </authorList>
    </citation>
    <scope>NUCLEOTIDE SEQUENCE [LARGE SCALE GENOMIC DNA]</scope>
    <source>
        <strain evidence="3 4">BCC 54312</strain>
    </source>
</reference>
<evidence type="ECO:0008006" key="5">
    <source>
        <dbReference type="Google" id="ProtNLM"/>
    </source>
</evidence>
<keyword evidence="4" id="KW-1185">Reference proteome</keyword>
<feature type="region of interest" description="Disordered" evidence="2">
    <location>
        <begin position="123"/>
        <end position="143"/>
    </location>
</feature>
<feature type="compositionally biased region" description="Polar residues" evidence="2">
    <location>
        <begin position="469"/>
        <end position="481"/>
    </location>
</feature>
<dbReference type="EMBL" id="LKCN02000023">
    <property type="protein sequence ID" value="RCI07836.1"/>
    <property type="molecule type" value="Genomic_DNA"/>
</dbReference>
<sequence>MADTLIVCKCSNCETALGSLTNEWIQVGKNYITSTQDVGHLLVAASGDVRFGDVGTLIAGCQLQVAVCAKCDFNLGQKCVKSPADHALNDGQVVFRVTSINLRLASDMRRKVAPNIKRVLNLKVHNDQPKKEQADASPETPQEYDAAPNRYLVQIQNELEAHRQQIGQIGRTGVYVVSNFKSAVARVDWQIRQLNESVDGIRSDADRQRHALDLLESKVADAKEEEAKRVCPCEAIVARLDKKLQDTDVLVTELRRALQKSQSESETLRQRLSLTREELEVARGDAATLRADADEAKNAAHESLAMSQEYACEVSSLRREVKQLQAQMKDERILSQPAPAAASFPSHELDILASSISKIGNRASQIESLQMEFDLFKTRLQRLEAARAGVAHSNRGGMAATTSAAADDENEPPGYNGGTLRRKRAYIGGREDMRGGFDKTSTKRAALSMSDRDSGISTGNGRDGEPYRSCSSGSTKATSLSGPRRSREDVEDYTAVRRESWSGSG</sequence>
<feature type="region of interest" description="Disordered" evidence="2">
    <location>
        <begin position="388"/>
        <end position="505"/>
    </location>
</feature>
<dbReference type="Proteomes" id="UP000253664">
    <property type="component" value="Unassembled WGS sequence"/>
</dbReference>
<feature type="compositionally biased region" description="Basic and acidic residues" evidence="2">
    <location>
        <begin position="429"/>
        <end position="441"/>
    </location>
</feature>
<feature type="compositionally biased region" description="Basic and acidic residues" evidence="2">
    <location>
        <begin position="494"/>
        <end position="505"/>
    </location>
</feature>
<evidence type="ECO:0000256" key="2">
    <source>
        <dbReference type="SAM" id="MobiDB-lite"/>
    </source>
</evidence>
<feature type="coiled-coil region" evidence="1">
    <location>
        <begin position="251"/>
        <end position="334"/>
    </location>
</feature>
<proteinExistence type="predicted"/>
<evidence type="ECO:0000313" key="3">
    <source>
        <dbReference type="EMBL" id="RCI07836.1"/>
    </source>
</evidence>
<keyword evidence="1" id="KW-0175">Coiled coil</keyword>
<name>A0A367L090_9HYPO</name>
<protein>
    <recommendedName>
        <fullName evidence="5">Yippee/Mis18/Cereblon domain-containing protein</fullName>
    </recommendedName>
</protein>
<dbReference type="OrthoDB" id="5396360at2759"/>
<evidence type="ECO:0000313" key="4">
    <source>
        <dbReference type="Proteomes" id="UP000253664"/>
    </source>
</evidence>
<accession>A0A367L090</accession>
<comment type="caution">
    <text evidence="3">The sequence shown here is derived from an EMBL/GenBank/DDBJ whole genome shotgun (WGS) entry which is preliminary data.</text>
</comment>
<feature type="compositionally biased region" description="Basic and acidic residues" evidence="2">
    <location>
        <begin position="124"/>
        <end position="134"/>
    </location>
</feature>
<organism evidence="3 4">
    <name type="scientific">Ophiocordyceps polyrhachis-furcata BCC 54312</name>
    <dbReference type="NCBI Taxonomy" id="1330021"/>
    <lineage>
        <taxon>Eukaryota</taxon>
        <taxon>Fungi</taxon>
        <taxon>Dikarya</taxon>
        <taxon>Ascomycota</taxon>
        <taxon>Pezizomycotina</taxon>
        <taxon>Sordariomycetes</taxon>
        <taxon>Hypocreomycetidae</taxon>
        <taxon>Hypocreales</taxon>
        <taxon>Ophiocordycipitaceae</taxon>
        <taxon>Ophiocordyceps</taxon>
    </lineage>
</organism>
<evidence type="ECO:0000256" key="1">
    <source>
        <dbReference type="SAM" id="Coils"/>
    </source>
</evidence>
<dbReference type="STRING" id="1330021.A0A367L090"/>